<accession>A0AAE3ETX9</accession>
<evidence type="ECO:0000313" key="5">
    <source>
        <dbReference type="Proteomes" id="UP001200642"/>
    </source>
</evidence>
<protein>
    <submittedName>
        <fullName evidence="4">AMP-binding protein</fullName>
    </submittedName>
</protein>
<organism evidence="4 5">
    <name type="scientific">Cerina litoralis</name>
    <dbReference type="NCBI Taxonomy" id="2874477"/>
    <lineage>
        <taxon>Bacteria</taxon>
        <taxon>Pseudomonadati</taxon>
        <taxon>Bacteroidota</taxon>
        <taxon>Flavobacteriia</taxon>
        <taxon>Flavobacteriales</taxon>
        <taxon>Flavobacteriaceae</taxon>
        <taxon>Cerina</taxon>
    </lineage>
</organism>
<proteinExistence type="inferred from homology"/>
<keyword evidence="5" id="KW-1185">Reference proteome</keyword>
<dbReference type="InterPro" id="IPR045851">
    <property type="entry name" value="AMP-bd_C_sf"/>
</dbReference>
<name>A0AAE3ETX9_9FLAO</name>
<sequence length="601" mass="66961">MKWTPDQGSVKNSNIYKTMQAHGFTSYPDFWKWSVNEKQSFWTETMDRLGIRFKQRYSKVLDIPEGVENAKWLSGAQFNIVDSCFQNVDDATAIIFQKPNGSLQKTTQKELEILVNRIANGLTDLQIGPGDSIAIDTAMTLEAVAVYLAAIKAGVVVATIADSFSAREIAVRLKITKPKLVFTQDVLLRGSKKLPLYQKVLEAGAPKAVVIKMTELEPELREGDLDWETFVSDNTNFQSVISEPDDTITVLFSSGTTGEPKAIPWTHITPIKSASDGYYHHDIQKNNVVCWPTNLGWMMGPWLIFATLINKGTIALYYDAPLDLGFGEFVQNAKVNMLGVVPSIVKSWMGSKCNEHLDWNAIKCFSSTGEVSNPTEMEYLMQLGNHKPVIEYCGGTEIGGGYVTSTVVQENIPSTFSSQALGGAFLLLDHEGKAAEKGEVFLVPPILGLSDRLLNRDHHKVYFKDTPTYQGVHLRRHGDQLQRLENGYYKALGRMDDDMNLGGIKVSSVQIEAVVNRLDFVKESAAIAVSPKDGGPSELFVYYVKSISEKPESDRLHLVNRIIKKELNPLFKATQLIPLESLPRTASNKVMRRMLRDRAEG</sequence>
<dbReference type="PROSITE" id="PS00455">
    <property type="entry name" value="AMP_BINDING"/>
    <property type="match status" value="1"/>
</dbReference>
<evidence type="ECO:0000313" key="4">
    <source>
        <dbReference type="EMBL" id="MCG2460913.1"/>
    </source>
</evidence>
<dbReference type="Pfam" id="PF16177">
    <property type="entry name" value="ACAS_N"/>
    <property type="match status" value="1"/>
</dbReference>
<dbReference type="Gene3D" id="3.40.50.12780">
    <property type="entry name" value="N-terminal domain of ligase-like"/>
    <property type="match status" value="1"/>
</dbReference>
<evidence type="ECO:0000259" key="3">
    <source>
        <dbReference type="Pfam" id="PF16177"/>
    </source>
</evidence>
<gene>
    <name evidence="4" type="ORF">K8352_09140</name>
</gene>
<evidence type="ECO:0000259" key="2">
    <source>
        <dbReference type="Pfam" id="PF00501"/>
    </source>
</evidence>
<dbReference type="InterPro" id="IPR042099">
    <property type="entry name" value="ANL_N_sf"/>
</dbReference>
<evidence type="ECO:0000256" key="1">
    <source>
        <dbReference type="ARBA" id="ARBA00006432"/>
    </source>
</evidence>
<dbReference type="AlphaFoldDB" id="A0AAE3ETX9"/>
<dbReference type="InterPro" id="IPR032387">
    <property type="entry name" value="ACAS_N"/>
</dbReference>
<dbReference type="EMBL" id="JAIRBC010000011">
    <property type="protein sequence ID" value="MCG2460913.1"/>
    <property type="molecule type" value="Genomic_DNA"/>
</dbReference>
<dbReference type="PANTHER" id="PTHR44378:SF2">
    <property type="entry name" value="ACYL-ACTIVATING ENZYME 17, PEROXISOMAL-RELATED"/>
    <property type="match status" value="1"/>
</dbReference>
<dbReference type="InterPro" id="IPR000873">
    <property type="entry name" value="AMP-dep_synth/lig_dom"/>
</dbReference>
<feature type="domain" description="Acetyl-coenzyme A synthetase N-terminal" evidence="3">
    <location>
        <begin position="27"/>
        <end position="84"/>
    </location>
</feature>
<dbReference type="RefSeq" id="WP_317902058.1">
    <property type="nucleotide sequence ID" value="NZ_JAIRBC010000011.1"/>
</dbReference>
<feature type="domain" description="AMP-dependent synthetase/ligase" evidence="2">
    <location>
        <begin position="89"/>
        <end position="433"/>
    </location>
</feature>
<comment type="similarity">
    <text evidence="1">Belongs to the ATP-dependent AMP-binding enzyme family.</text>
</comment>
<dbReference type="PANTHER" id="PTHR44378">
    <property type="entry name" value="ACYL-ACTIVATING ENZYME 17, PEROXISOMAL-RELATED"/>
    <property type="match status" value="1"/>
</dbReference>
<comment type="caution">
    <text evidence="4">The sequence shown here is derived from an EMBL/GenBank/DDBJ whole genome shotgun (WGS) entry which is preliminary data.</text>
</comment>
<dbReference type="InterPro" id="IPR020845">
    <property type="entry name" value="AMP-binding_CS"/>
</dbReference>
<dbReference type="Pfam" id="PF00501">
    <property type="entry name" value="AMP-binding"/>
    <property type="match status" value="1"/>
</dbReference>
<dbReference type="Proteomes" id="UP001200642">
    <property type="component" value="Unassembled WGS sequence"/>
</dbReference>
<reference evidence="4" key="1">
    <citation type="submission" date="2023-02" db="EMBL/GenBank/DDBJ databases">
        <title>Genome of Flavobacteriaceae gen. nov. sp. strain F89.</title>
        <authorList>
            <person name="Wang Y."/>
        </authorList>
    </citation>
    <scope>NUCLEOTIDE SEQUENCE</scope>
    <source>
        <strain evidence="4">F89</strain>
    </source>
</reference>
<dbReference type="SUPFAM" id="SSF56801">
    <property type="entry name" value="Acetyl-CoA synthetase-like"/>
    <property type="match status" value="1"/>
</dbReference>
<dbReference type="Gene3D" id="3.30.300.30">
    <property type="match status" value="1"/>
</dbReference>